<dbReference type="Proteomes" id="UP001234581">
    <property type="component" value="Unassembled WGS sequence"/>
</dbReference>
<dbReference type="AlphaFoldDB" id="A0AAD7Y360"/>
<comment type="caution">
    <text evidence="2">The sequence shown here is derived from an EMBL/GenBank/DDBJ whole genome shotgun (WGS) entry which is preliminary data.</text>
</comment>
<dbReference type="GeneID" id="83208524"/>
<evidence type="ECO:0000313" key="2">
    <source>
        <dbReference type="EMBL" id="KAJ8662930.1"/>
    </source>
</evidence>
<evidence type="ECO:0000313" key="3">
    <source>
        <dbReference type="Proteomes" id="UP001234581"/>
    </source>
</evidence>
<dbReference type="EMBL" id="JARTCD010000003">
    <property type="protein sequence ID" value="KAJ8662930.1"/>
    <property type="molecule type" value="Genomic_DNA"/>
</dbReference>
<evidence type="ECO:0000256" key="1">
    <source>
        <dbReference type="SAM" id="SignalP"/>
    </source>
</evidence>
<feature type="signal peptide" evidence="1">
    <location>
        <begin position="1"/>
        <end position="18"/>
    </location>
</feature>
<dbReference type="RefSeq" id="XP_058347842.1">
    <property type="nucleotide sequence ID" value="XM_058481204.1"/>
</dbReference>
<organism evidence="2 3">
    <name type="scientific">Lichtheimia ornata</name>
    <dbReference type="NCBI Taxonomy" id="688661"/>
    <lineage>
        <taxon>Eukaryota</taxon>
        <taxon>Fungi</taxon>
        <taxon>Fungi incertae sedis</taxon>
        <taxon>Mucoromycota</taxon>
        <taxon>Mucoromycotina</taxon>
        <taxon>Mucoromycetes</taxon>
        <taxon>Mucorales</taxon>
        <taxon>Lichtheimiaceae</taxon>
        <taxon>Lichtheimia</taxon>
    </lineage>
</organism>
<keyword evidence="3" id="KW-1185">Reference proteome</keyword>
<dbReference type="SUPFAM" id="SSF53187">
    <property type="entry name" value="Zn-dependent exopeptidases"/>
    <property type="match status" value="1"/>
</dbReference>
<proteinExistence type="predicted"/>
<reference evidence="2 3" key="1">
    <citation type="submission" date="2023-03" db="EMBL/GenBank/DDBJ databases">
        <title>Genome sequence of Lichtheimia ornata CBS 291.66.</title>
        <authorList>
            <person name="Mohabir J.T."/>
            <person name="Shea T.P."/>
            <person name="Kurbessoian T."/>
            <person name="Berby B."/>
            <person name="Fontaine J."/>
            <person name="Livny J."/>
            <person name="Gnirke A."/>
            <person name="Stajich J.E."/>
            <person name="Cuomo C.A."/>
        </authorList>
    </citation>
    <scope>NUCLEOTIDE SEQUENCE [LARGE SCALE GENOMIC DNA]</scope>
    <source>
        <strain evidence="2">CBS 291.66</strain>
    </source>
</reference>
<evidence type="ECO:0008006" key="4">
    <source>
        <dbReference type="Google" id="ProtNLM"/>
    </source>
</evidence>
<sequence>MWRNRLLLVLSLIGAIFAVGVMSSDYVTYHPGNLPLIITAPHGGYLKPNDIPDRKPKNKTVLIGDMYTTDIAFAISDAVADQCHGARPHVVVFHVSRRKVDANRPIESGTDSPQGQAAWKEFHQAIQDAVDHVMANYEHGLILDIHGQAHPHERVELGYLLYKSELMRLDDNDEAMDEAVKRNSSIQALAKRVASSFPPHELLRGNGSFGDLLERSPSSSNSVVRTMPSPSHPYPYSEERYYRGGYITQRYHTPNNMDAIQLELPKHLRFTKQGRDTITMAIADAACYMLETYYTQQPSQKQRQQQQRWISAKL</sequence>
<keyword evidence="1" id="KW-0732">Signal</keyword>
<gene>
    <name evidence="2" type="ORF">O0I10_001106</name>
</gene>
<name>A0AAD7Y360_9FUNG</name>
<dbReference type="Gene3D" id="3.40.630.40">
    <property type="entry name" value="Zn-dependent exopeptidases"/>
    <property type="match status" value="1"/>
</dbReference>
<protein>
    <recommendedName>
        <fullName evidence="4">N-formylglutamate amidohydrolase</fullName>
    </recommendedName>
</protein>
<accession>A0AAD7Y360</accession>
<feature type="chain" id="PRO_5042187220" description="N-formylglutamate amidohydrolase" evidence="1">
    <location>
        <begin position="19"/>
        <end position="314"/>
    </location>
</feature>